<name>E7S9N3_9STRE</name>
<evidence type="ECO:0000256" key="3">
    <source>
        <dbReference type="ARBA" id="ARBA00022989"/>
    </source>
</evidence>
<feature type="domain" description="Glycosyltransferase 2-like" evidence="6">
    <location>
        <begin position="20"/>
        <end position="164"/>
    </location>
</feature>
<evidence type="ECO:0000313" key="8">
    <source>
        <dbReference type="EMBL" id="EFV99758.1"/>
    </source>
</evidence>
<dbReference type="Gene3D" id="3.90.550.10">
    <property type="entry name" value="Spore Coat Polysaccharide Biosynthesis Protein SpsA, Chain A"/>
    <property type="match status" value="1"/>
</dbReference>
<keyword evidence="8" id="KW-0808">Transferase</keyword>
<dbReference type="EC" id="2.4.-.-" evidence="8"/>
<organism evidence="8 9">
    <name type="scientific">Streptococcus australis ATCC 700641</name>
    <dbReference type="NCBI Taxonomy" id="888833"/>
    <lineage>
        <taxon>Bacteria</taxon>
        <taxon>Bacillati</taxon>
        <taxon>Bacillota</taxon>
        <taxon>Bacilli</taxon>
        <taxon>Lactobacillales</taxon>
        <taxon>Streptococcaceae</taxon>
        <taxon>Streptococcus</taxon>
    </lineage>
</organism>
<accession>E7S9N3</accession>
<dbReference type="SUPFAM" id="SSF53448">
    <property type="entry name" value="Nucleotide-diphospho-sugar transferases"/>
    <property type="match status" value="1"/>
</dbReference>
<dbReference type="GO" id="GO:0016757">
    <property type="term" value="F:glycosyltransferase activity"/>
    <property type="evidence" value="ECO:0007669"/>
    <property type="project" value="UniProtKB-KW"/>
</dbReference>
<dbReference type="HOGENOM" id="CLU_033536_2_0_9"/>
<evidence type="ECO:0000313" key="9">
    <source>
        <dbReference type="Proteomes" id="UP000002814"/>
    </source>
</evidence>
<dbReference type="eggNOG" id="COG2246">
    <property type="taxonomic scope" value="Bacteria"/>
</dbReference>
<dbReference type="GO" id="GO:0000271">
    <property type="term" value="P:polysaccharide biosynthetic process"/>
    <property type="evidence" value="ECO:0007669"/>
    <property type="project" value="InterPro"/>
</dbReference>
<dbReference type="InterPro" id="IPR029044">
    <property type="entry name" value="Nucleotide-diphossugar_trans"/>
</dbReference>
<comment type="subcellular location">
    <subcellularLocation>
        <location evidence="1">Membrane</location>
        <topology evidence="1">Multi-pass membrane protein</topology>
    </subcellularLocation>
</comment>
<dbReference type="InterPro" id="IPR050256">
    <property type="entry name" value="Glycosyltransferase_2"/>
</dbReference>
<dbReference type="CDD" id="cd04179">
    <property type="entry name" value="DPM_DPG-synthase_like"/>
    <property type="match status" value="1"/>
</dbReference>
<keyword evidence="2 5" id="KW-0812">Transmembrane</keyword>
<feature type="transmembrane region" description="Helical" evidence="5">
    <location>
        <begin position="330"/>
        <end position="349"/>
    </location>
</feature>
<dbReference type="InterPro" id="IPR001173">
    <property type="entry name" value="Glyco_trans_2-like"/>
</dbReference>
<dbReference type="Pfam" id="PF04138">
    <property type="entry name" value="GtrA_DPMS_TM"/>
    <property type="match status" value="1"/>
</dbReference>
<dbReference type="EMBL" id="AEQR01000015">
    <property type="protein sequence ID" value="EFV99758.1"/>
    <property type="molecule type" value="Genomic_DNA"/>
</dbReference>
<keyword evidence="3 5" id="KW-1133">Transmembrane helix</keyword>
<dbReference type="GO" id="GO:0016020">
    <property type="term" value="C:membrane"/>
    <property type="evidence" value="ECO:0007669"/>
    <property type="project" value="UniProtKB-SubCell"/>
</dbReference>
<keyword evidence="8" id="KW-0328">Glycosyltransferase</keyword>
<reference evidence="8 9" key="1">
    <citation type="submission" date="2010-12" db="EMBL/GenBank/DDBJ databases">
        <authorList>
            <person name="Muzny D."/>
            <person name="Qin X."/>
            <person name="Deng J."/>
            <person name="Jiang H."/>
            <person name="Liu Y."/>
            <person name="Qu J."/>
            <person name="Song X.-Z."/>
            <person name="Zhang L."/>
            <person name="Thornton R."/>
            <person name="Coyle M."/>
            <person name="Francisco L."/>
            <person name="Jackson L."/>
            <person name="Javaid M."/>
            <person name="Korchina V."/>
            <person name="Kovar C."/>
            <person name="Mata R."/>
            <person name="Mathew T."/>
            <person name="Ngo R."/>
            <person name="Nguyen L."/>
            <person name="Nguyen N."/>
            <person name="Okwuonu G."/>
            <person name="Ongeri F."/>
            <person name="Pham C."/>
            <person name="Simmons D."/>
            <person name="Wilczek-Boney K."/>
            <person name="Hale W."/>
            <person name="Jakkamsetti A."/>
            <person name="Pham P."/>
            <person name="Ruth R."/>
            <person name="San Lucas F."/>
            <person name="Warren J."/>
            <person name="Zhang J."/>
            <person name="Zhao Z."/>
            <person name="Zhou C."/>
            <person name="Zhu D."/>
            <person name="Lee S."/>
            <person name="Bess C."/>
            <person name="Blankenburg K."/>
            <person name="Forbes L."/>
            <person name="Fu Q."/>
            <person name="Gubbala S."/>
            <person name="Hirani K."/>
            <person name="Jayaseelan J.C."/>
            <person name="Lara F."/>
            <person name="Munidasa M."/>
            <person name="Palculict T."/>
            <person name="Patil S."/>
            <person name="Pu L.-L."/>
            <person name="Saada N."/>
            <person name="Tang L."/>
            <person name="Weissenberger G."/>
            <person name="Zhu Y."/>
            <person name="Hemphill L."/>
            <person name="Shang Y."/>
            <person name="Youmans B."/>
            <person name="Ayvaz T."/>
            <person name="Ross M."/>
            <person name="Santibanez J."/>
            <person name="Aqrawi P."/>
            <person name="Gross S."/>
            <person name="Joshi V."/>
            <person name="Fowler G."/>
            <person name="Nazareth L."/>
            <person name="Reid J."/>
            <person name="Worley K."/>
            <person name="Petrosino J."/>
            <person name="Highlander S."/>
            <person name="Gibbs R."/>
        </authorList>
    </citation>
    <scope>NUCLEOTIDE SEQUENCE [LARGE SCALE GENOMIC DNA]</scope>
    <source>
        <strain evidence="8 9">ATCC 700641</strain>
    </source>
</reference>
<feature type="domain" description="GtrA/DPMS transmembrane" evidence="7">
    <location>
        <begin position="236"/>
        <end position="355"/>
    </location>
</feature>
<evidence type="ECO:0000256" key="5">
    <source>
        <dbReference type="SAM" id="Phobius"/>
    </source>
</evidence>
<evidence type="ECO:0000259" key="7">
    <source>
        <dbReference type="Pfam" id="PF04138"/>
    </source>
</evidence>
<sequence length="366" mass="41283">MGRYTTFITNKKRGTVMNYLVIPAYQPDQKLLKLVKKLREKCDFSIIVVDDGSSEECQAIFEKLDGLATVLHHEVNLGKGGALKTAYTYIQEQGQYGTVITADADGQHKVWDIFRVANQSQDNPNQLVLGARAFSGKVPLRSAFGNKLTRFLFKQQTGVAVTDTQTGLRAFTTNMIPFMLEIEGQRYEYEMNVLLAASKAFPILEVPIETVYINDNEGSHFRPIRDGLMIYKDMFKFALSSLSSFIVDYLVYAFFLFVMMAVPISLRILLANGIARVASSIFNYSTNKRFVFKNKDSLARTGSGYLGLAIGLFILDTLLIRLFYTSFGLHLLLSKVIVGLLLFVVSWLIQKKIIFKERTAPTHEIL</sequence>
<gene>
    <name evidence="8" type="ORF">HMPREF9421_0769</name>
</gene>
<feature type="transmembrane region" description="Helical" evidence="5">
    <location>
        <begin position="305"/>
        <end position="324"/>
    </location>
</feature>
<protein>
    <submittedName>
        <fullName evidence="8">Glycosyltransferase, group 2 family protein</fullName>
        <ecNumber evidence="8">2.4.-.-</ecNumber>
    </submittedName>
</protein>
<keyword evidence="4 5" id="KW-0472">Membrane</keyword>
<evidence type="ECO:0000256" key="4">
    <source>
        <dbReference type="ARBA" id="ARBA00023136"/>
    </source>
</evidence>
<proteinExistence type="predicted"/>
<dbReference type="eggNOG" id="COG1216">
    <property type="taxonomic scope" value="Bacteria"/>
</dbReference>
<keyword evidence="9" id="KW-1185">Reference proteome</keyword>
<evidence type="ECO:0000256" key="2">
    <source>
        <dbReference type="ARBA" id="ARBA00022692"/>
    </source>
</evidence>
<dbReference type="AlphaFoldDB" id="E7S9N3"/>
<evidence type="ECO:0000259" key="6">
    <source>
        <dbReference type="Pfam" id="PF00535"/>
    </source>
</evidence>
<dbReference type="PANTHER" id="PTHR48090:SF7">
    <property type="entry name" value="RFBJ PROTEIN"/>
    <property type="match status" value="1"/>
</dbReference>
<comment type="caution">
    <text evidence="8">The sequence shown here is derived from an EMBL/GenBank/DDBJ whole genome shotgun (WGS) entry which is preliminary data.</text>
</comment>
<evidence type="ECO:0000256" key="1">
    <source>
        <dbReference type="ARBA" id="ARBA00004141"/>
    </source>
</evidence>
<dbReference type="PANTHER" id="PTHR48090">
    <property type="entry name" value="UNDECAPRENYL-PHOSPHATE 4-DEOXY-4-FORMAMIDO-L-ARABINOSE TRANSFERASE-RELATED"/>
    <property type="match status" value="1"/>
</dbReference>
<dbReference type="InterPro" id="IPR007267">
    <property type="entry name" value="GtrA_DPMS_TM"/>
</dbReference>
<dbReference type="Pfam" id="PF00535">
    <property type="entry name" value="Glycos_transf_2"/>
    <property type="match status" value="1"/>
</dbReference>
<dbReference type="Proteomes" id="UP000002814">
    <property type="component" value="Unassembled WGS sequence"/>
</dbReference>